<dbReference type="InterPro" id="IPR018746">
    <property type="entry name" value="DUF2298"/>
</dbReference>
<reference evidence="2" key="1">
    <citation type="submission" date="2020-10" db="EMBL/GenBank/DDBJ databases">
        <authorList>
            <person name="Gilroy R."/>
        </authorList>
    </citation>
    <scope>NUCLEOTIDE SEQUENCE</scope>
    <source>
        <strain evidence="2">ChiSxjej1B13-7041</strain>
    </source>
</reference>
<keyword evidence="1" id="KW-0812">Transmembrane</keyword>
<evidence type="ECO:0000313" key="2">
    <source>
        <dbReference type="EMBL" id="HIR92965.1"/>
    </source>
</evidence>
<feature type="transmembrane region" description="Helical" evidence="1">
    <location>
        <begin position="408"/>
        <end position="426"/>
    </location>
</feature>
<dbReference type="Proteomes" id="UP000886841">
    <property type="component" value="Unassembled WGS sequence"/>
</dbReference>
<feature type="transmembrane region" description="Helical" evidence="1">
    <location>
        <begin position="559"/>
        <end position="578"/>
    </location>
</feature>
<dbReference type="PANTHER" id="PTHR10790">
    <property type="entry name" value="TPR-DOMAIN CONTAINING PROTEIN"/>
    <property type="match status" value="1"/>
</dbReference>
<feature type="transmembrane region" description="Helical" evidence="1">
    <location>
        <begin position="60"/>
        <end position="78"/>
    </location>
</feature>
<name>A0A9D1JFQ4_9FIRM</name>
<accession>A0A9D1JFQ4</accession>
<feature type="transmembrane region" description="Helical" evidence="1">
    <location>
        <begin position="379"/>
        <end position="396"/>
    </location>
</feature>
<feature type="transmembrane region" description="Helical" evidence="1">
    <location>
        <begin position="7"/>
        <end position="24"/>
    </location>
</feature>
<feature type="transmembrane region" description="Helical" evidence="1">
    <location>
        <begin position="317"/>
        <end position="338"/>
    </location>
</feature>
<reference evidence="2" key="2">
    <citation type="journal article" date="2021" name="PeerJ">
        <title>Extensive microbial diversity within the chicken gut microbiome revealed by metagenomics and culture.</title>
        <authorList>
            <person name="Gilroy R."/>
            <person name="Ravi A."/>
            <person name="Getino M."/>
            <person name="Pursley I."/>
            <person name="Horton D.L."/>
            <person name="Alikhan N.F."/>
            <person name="Baker D."/>
            <person name="Gharbi K."/>
            <person name="Hall N."/>
            <person name="Watson M."/>
            <person name="Adriaenssens E.M."/>
            <person name="Foster-Nyarko E."/>
            <person name="Jarju S."/>
            <person name="Secka A."/>
            <person name="Antonio M."/>
            <person name="Oren A."/>
            <person name="Chaudhuri R.R."/>
            <person name="La Ragione R."/>
            <person name="Hildebrand F."/>
            <person name="Pallen M.J."/>
        </authorList>
    </citation>
    <scope>NUCLEOTIDE SEQUENCE</scope>
    <source>
        <strain evidence="2">ChiSxjej1B13-7041</strain>
    </source>
</reference>
<feature type="transmembrane region" description="Helical" evidence="1">
    <location>
        <begin position="84"/>
        <end position="105"/>
    </location>
</feature>
<dbReference type="EMBL" id="DVHU01000057">
    <property type="protein sequence ID" value="HIR92965.1"/>
    <property type="molecule type" value="Genomic_DNA"/>
</dbReference>
<proteinExistence type="predicted"/>
<keyword evidence="1" id="KW-0472">Membrane</keyword>
<feature type="transmembrane region" description="Helical" evidence="1">
    <location>
        <begin position="533"/>
        <end position="552"/>
    </location>
</feature>
<feature type="transmembrane region" description="Helical" evidence="1">
    <location>
        <begin position="30"/>
        <end position="48"/>
    </location>
</feature>
<keyword evidence="1" id="KW-1133">Transmembrane helix</keyword>
<dbReference type="PANTHER" id="PTHR10790:SF51">
    <property type="entry name" value="TETRATRICOPEPTIDE REPEAT PROTEIN"/>
    <property type="match status" value="1"/>
</dbReference>
<organism evidence="2 3">
    <name type="scientific">Candidatus Egerieimonas intestinavium</name>
    <dbReference type="NCBI Taxonomy" id="2840777"/>
    <lineage>
        <taxon>Bacteria</taxon>
        <taxon>Bacillati</taxon>
        <taxon>Bacillota</taxon>
        <taxon>Clostridia</taxon>
        <taxon>Lachnospirales</taxon>
        <taxon>Lachnospiraceae</taxon>
        <taxon>Lachnospiraceae incertae sedis</taxon>
        <taxon>Candidatus Egerieimonas</taxon>
    </lineage>
</organism>
<comment type="caution">
    <text evidence="2">The sequence shown here is derived from an EMBL/GenBank/DDBJ whole genome shotgun (WGS) entry which is preliminary data.</text>
</comment>
<feature type="transmembrane region" description="Helical" evidence="1">
    <location>
        <begin position="446"/>
        <end position="469"/>
    </location>
</feature>
<evidence type="ECO:0008006" key="4">
    <source>
        <dbReference type="Google" id="ProtNLM"/>
    </source>
</evidence>
<feature type="transmembrane region" description="Helical" evidence="1">
    <location>
        <begin position="241"/>
        <end position="263"/>
    </location>
</feature>
<feature type="transmembrane region" description="Helical" evidence="1">
    <location>
        <begin position="490"/>
        <end position="513"/>
    </location>
</feature>
<dbReference type="AlphaFoldDB" id="A0A9D1JFQ4"/>
<feature type="transmembrane region" description="Helical" evidence="1">
    <location>
        <begin position="358"/>
        <end position="373"/>
    </location>
</feature>
<evidence type="ECO:0000256" key="1">
    <source>
        <dbReference type="SAM" id="Phobius"/>
    </source>
</evidence>
<dbReference type="NCBIfam" id="TIGR03662">
    <property type="entry name" value="Chlor_Arch_YYY"/>
    <property type="match status" value="1"/>
</dbReference>
<sequence>MSKSDKIHGGILAVLVLTAWGLLGEDVIPLLSWWLALLALGLGFWPAASRLFKGFSDKGWLFSKVLGIAVTGYLMWLLNTVKLVKFRNGACVAVALICIGVNFLVMKKKGWEIRADRRLVLTEECIFLALFLLWTYLAGFRPGAHGTEKFMDYGFMATMMRSDYMPAQDMWYAGEGLNYYYGGQYYACFLTRLTFTRIQETYNLMRTMVAAFAFALPFSLVRQMLADRWQRIRQAGSGSLAALGGVLAGAAVSLAGNMHYVLYGKLFPMIRELLQLPYEGDAYWFPNSTRYIGYNPEVANDKTIHEFPSYSFVLGDLHAHVVNLMFVLLVVGILYAWLQQRRWQGDRPISLVRGLRQPWIWLLGFFIGVFQWTNFWDFAIYYVVGGAVLVLTLIRSRGKRPGQVAAHTVFYAVVILLFSWLVVLPFTLQFETMFSGIGIAQRHSRLYQLVILWGLPAAVGVLLLIWAVTEHRRNSQAPGRFLSFFQERPLPELFAVILTLCAMGLVLLPELVYVRDIYEENYARSNTMFKLTYQAFTLFGIVMGYTLVCLLAQKGRRALRALAGICLALFLCTLGYFGTSVHAWFGNVWDPRGYQGLDATAFLETDFSEDAGAVRWLMENAQGQPVVLEAHGDSYSDCERVSAMTGLPTVAGWYVHQWLWRNDLGALNQRVEDVRAIYTSTDPDQVRDLLKEYQVEYVFVGSQERAQYPEINEELLLQLGTVVYQGSQGQAYILQVGN</sequence>
<protein>
    <recommendedName>
        <fullName evidence="4">Chlor_Arch_YYY domain</fullName>
    </recommendedName>
</protein>
<evidence type="ECO:0000313" key="3">
    <source>
        <dbReference type="Proteomes" id="UP000886841"/>
    </source>
</evidence>
<gene>
    <name evidence="2" type="ORF">IAB98_06065</name>
</gene>
<feature type="transmembrane region" description="Helical" evidence="1">
    <location>
        <begin position="204"/>
        <end position="221"/>
    </location>
</feature>
<dbReference type="Pfam" id="PF10060">
    <property type="entry name" value="DUF2298"/>
    <property type="match status" value="2"/>
</dbReference>
<feature type="transmembrane region" description="Helical" evidence="1">
    <location>
        <begin position="125"/>
        <end position="144"/>
    </location>
</feature>